<evidence type="ECO:0000256" key="4">
    <source>
        <dbReference type="ARBA" id="ARBA00022553"/>
    </source>
</evidence>
<dbReference type="AlphaFoldDB" id="A0A7D9IJT4"/>
<comment type="subcellular location">
    <subcellularLocation>
        <location evidence="1">Cytoplasm</location>
    </subcellularLocation>
</comment>
<feature type="region of interest" description="Disordered" evidence="10">
    <location>
        <begin position="1"/>
        <end position="50"/>
    </location>
</feature>
<feature type="compositionally biased region" description="Pro residues" evidence="10">
    <location>
        <begin position="91"/>
        <end position="104"/>
    </location>
</feature>
<evidence type="ECO:0000313" key="13">
    <source>
        <dbReference type="Proteomes" id="UP001152795"/>
    </source>
</evidence>
<keyword evidence="5" id="KW-0007">Acetylation</keyword>
<keyword evidence="13" id="KW-1185">Reference proteome</keyword>
<dbReference type="PANTHER" id="PTHR22957">
    <property type="entry name" value="TBC1 DOMAIN FAMILY MEMBER GTPASE-ACTIVATING PROTEIN"/>
    <property type="match status" value="1"/>
</dbReference>
<evidence type="ECO:0000256" key="5">
    <source>
        <dbReference type="ARBA" id="ARBA00022990"/>
    </source>
</evidence>
<feature type="compositionally biased region" description="Pro residues" evidence="10">
    <location>
        <begin position="10"/>
        <end position="20"/>
    </location>
</feature>
<feature type="region of interest" description="Disordered" evidence="10">
    <location>
        <begin position="84"/>
        <end position="110"/>
    </location>
</feature>
<reference evidence="12" key="1">
    <citation type="submission" date="2020-04" db="EMBL/GenBank/DDBJ databases">
        <authorList>
            <person name="Alioto T."/>
            <person name="Alioto T."/>
            <person name="Gomez Garrido J."/>
        </authorList>
    </citation>
    <scope>NUCLEOTIDE SEQUENCE</scope>
    <source>
        <strain evidence="12">A484AB</strain>
    </source>
</reference>
<accession>A0A7D9IJT4</accession>
<sequence length="555" mass="63975">MSSSPSFPSSAPPPSSPAPSFPLSAPLSPPPPPPSLPPSRPSPRFKLTSPCSYSQRVIGNAYVESLGAFSKVTKLVRDVWTHAPAEAQQKPPRPPPPERPPPPTSENFDSLQSLENGFENLLPDIQPDLGPSPDVVLGKAVGMNEWMGFINSEGKVQNVEELKRLIHTGGIEHNLRKDMWKFLLGFYAYDQSYKERIQTRKQKWNEYVTMKQQWQSITPQQEKNFSLMRERKHLVDKDVIRTDRKHPFYKEEPSNTNTNKLYDILMTYCMYNFDLGYVQGMSDLLSPILFIMDDEADSFWCFVGFMEMVADNFEMKQAAIHRQLDNLKTLLQYVYPRLYHHFEKNESGNLYFCFRWLLILFKREFIFEDVMRLWESLWAQDLSPNFHLFICLAILKMEKDFIIENQYGFNEILKHINELSMKINLEQMLIEAEKLCLQLKKVRCLPDDVTEILTGKPVEKHEKRHFPGKPVLVKNSTDETDSAGPSQTADYSDDEIEVLSEYTESTDNETESKQEKTPTPIQTNTEVNSEMFVSAVQTQADEELVVLSTNDKAVF</sequence>
<feature type="region of interest" description="Disordered" evidence="10">
    <location>
        <begin position="460"/>
        <end position="526"/>
    </location>
</feature>
<protein>
    <recommendedName>
        <fullName evidence="8">TBC1 domain family member 15</fullName>
    </recommendedName>
    <alternativeName>
        <fullName evidence="9">GTPase-activating protein RAB7</fullName>
    </alternativeName>
</protein>
<name>A0A7D9IJT4_PARCT</name>
<gene>
    <name evidence="12" type="ORF">PACLA_8A031702</name>
</gene>
<evidence type="ECO:0000256" key="1">
    <source>
        <dbReference type="ARBA" id="ARBA00004496"/>
    </source>
</evidence>
<evidence type="ECO:0000256" key="9">
    <source>
        <dbReference type="ARBA" id="ARBA00082539"/>
    </source>
</evidence>
<feature type="compositionally biased region" description="Polar residues" evidence="10">
    <location>
        <begin position="517"/>
        <end position="526"/>
    </location>
</feature>
<dbReference type="GO" id="GO:0005096">
    <property type="term" value="F:GTPase activator activity"/>
    <property type="evidence" value="ECO:0007669"/>
    <property type="project" value="UniProtKB-KW"/>
</dbReference>
<comment type="function">
    <text evidence="6">Acts as a GTPase activating protein for RAB7A. Does not act on RAB4, RAB5 or RAB6.</text>
</comment>
<evidence type="ECO:0000256" key="6">
    <source>
        <dbReference type="ARBA" id="ARBA00055283"/>
    </source>
</evidence>
<dbReference type="Gene3D" id="1.10.8.270">
    <property type="entry name" value="putative rabgap domain of human tbc1 domain family member 14 like domains"/>
    <property type="match status" value="1"/>
</dbReference>
<dbReference type="FunFam" id="1.10.472.80:FF:000005">
    <property type="entry name" value="TBC1 domain family member 15"/>
    <property type="match status" value="1"/>
</dbReference>
<evidence type="ECO:0000313" key="12">
    <source>
        <dbReference type="EMBL" id="CAB4007752.1"/>
    </source>
</evidence>
<dbReference type="InterPro" id="IPR035969">
    <property type="entry name" value="Rab-GAP_TBC_sf"/>
</dbReference>
<dbReference type="FunFam" id="1.10.8.270:FF:000005">
    <property type="entry name" value="TBC1 domain family member 15"/>
    <property type="match status" value="1"/>
</dbReference>
<evidence type="ECO:0000256" key="10">
    <source>
        <dbReference type="SAM" id="MobiDB-lite"/>
    </source>
</evidence>
<dbReference type="InterPro" id="IPR000195">
    <property type="entry name" value="Rab-GAP-TBC_dom"/>
</dbReference>
<comment type="caution">
    <text evidence="12">The sequence shown here is derived from an EMBL/GenBank/DDBJ whole genome shotgun (WGS) entry which is preliminary data.</text>
</comment>
<keyword evidence="2" id="KW-0343">GTPase activation</keyword>
<dbReference type="Proteomes" id="UP001152795">
    <property type="component" value="Unassembled WGS sequence"/>
</dbReference>
<dbReference type="GO" id="GO:0005737">
    <property type="term" value="C:cytoplasm"/>
    <property type="evidence" value="ECO:0007669"/>
    <property type="project" value="UniProtKB-SubCell"/>
</dbReference>
<proteinExistence type="predicted"/>
<dbReference type="PANTHER" id="PTHR22957:SF645">
    <property type="entry name" value="LD27216P"/>
    <property type="match status" value="1"/>
</dbReference>
<evidence type="ECO:0000256" key="3">
    <source>
        <dbReference type="ARBA" id="ARBA00022490"/>
    </source>
</evidence>
<feature type="domain" description="Rab-GAP TBC" evidence="11">
    <location>
        <begin position="170"/>
        <end position="381"/>
    </location>
</feature>
<evidence type="ECO:0000256" key="8">
    <source>
        <dbReference type="ARBA" id="ARBA00067480"/>
    </source>
</evidence>
<feature type="compositionally biased region" description="Acidic residues" evidence="10">
    <location>
        <begin position="491"/>
        <end position="509"/>
    </location>
</feature>
<dbReference type="SUPFAM" id="SSF47923">
    <property type="entry name" value="Ypt/Rab-GAP domain of gyp1p"/>
    <property type="match status" value="2"/>
</dbReference>
<evidence type="ECO:0000256" key="2">
    <source>
        <dbReference type="ARBA" id="ARBA00022468"/>
    </source>
</evidence>
<dbReference type="OrthoDB" id="10264062at2759"/>
<feature type="compositionally biased region" description="Pro residues" evidence="10">
    <location>
        <begin position="27"/>
        <end position="41"/>
    </location>
</feature>
<keyword evidence="4" id="KW-0597">Phosphoprotein</keyword>
<dbReference type="PROSITE" id="PS50086">
    <property type="entry name" value="TBC_RABGAP"/>
    <property type="match status" value="1"/>
</dbReference>
<dbReference type="Pfam" id="PF00566">
    <property type="entry name" value="RabGAP-TBC"/>
    <property type="match status" value="1"/>
</dbReference>
<evidence type="ECO:0000259" key="11">
    <source>
        <dbReference type="PROSITE" id="PS50086"/>
    </source>
</evidence>
<dbReference type="SMART" id="SM00164">
    <property type="entry name" value="TBC"/>
    <property type="match status" value="1"/>
</dbReference>
<dbReference type="EMBL" id="CACRXK020005899">
    <property type="protein sequence ID" value="CAB4007752.1"/>
    <property type="molecule type" value="Genomic_DNA"/>
</dbReference>
<keyword evidence="3" id="KW-0963">Cytoplasm</keyword>
<comment type="subunit">
    <text evidence="7">Interacts with non-phosphorylated form of RAB8A; phosphorylation of RAB8A at 'Thr-72' disrupts this interaction. Interacts with ARMC12.</text>
</comment>
<evidence type="ECO:0000256" key="7">
    <source>
        <dbReference type="ARBA" id="ARBA00065268"/>
    </source>
</evidence>
<organism evidence="12 13">
    <name type="scientific">Paramuricea clavata</name>
    <name type="common">Red gorgonian</name>
    <name type="synonym">Violescent sea-whip</name>
    <dbReference type="NCBI Taxonomy" id="317549"/>
    <lineage>
        <taxon>Eukaryota</taxon>
        <taxon>Metazoa</taxon>
        <taxon>Cnidaria</taxon>
        <taxon>Anthozoa</taxon>
        <taxon>Octocorallia</taxon>
        <taxon>Malacalcyonacea</taxon>
        <taxon>Plexauridae</taxon>
        <taxon>Paramuricea</taxon>
    </lineage>
</organism>
<dbReference type="Gene3D" id="1.10.472.80">
    <property type="entry name" value="Ypt/Rab-GAP domain of gyp1p, domain 3"/>
    <property type="match status" value="1"/>
</dbReference>